<comment type="caution">
    <text evidence="1">The sequence shown here is derived from an EMBL/GenBank/DDBJ whole genome shotgun (WGS) entry which is preliminary data.</text>
</comment>
<evidence type="ECO:0000313" key="1">
    <source>
        <dbReference type="EMBL" id="CAG2053730.1"/>
    </source>
</evidence>
<organism evidence="1 2">
    <name type="scientific">Timema podura</name>
    <name type="common">Walking stick</name>
    <dbReference type="NCBI Taxonomy" id="61482"/>
    <lineage>
        <taxon>Eukaryota</taxon>
        <taxon>Metazoa</taxon>
        <taxon>Ecdysozoa</taxon>
        <taxon>Arthropoda</taxon>
        <taxon>Hexapoda</taxon>
        <taxon>Insecta</taxon>
        <taxon>Pterygota</taxon>
        <taxon>Neoptera</taxon>
        <taxon>Polyneoptera</taxon>
        <taxon>Phasmatodea</taxon>
        <taxon>Timematodea</taxon>
        <taxon>Timematoidea</taxon>
        <taxon>Timematidae</taxon>
        <taxon>Timema</taxon>
    </lineage>
</organism>
<accession>A0ABN7NL18</accession>
<sequence>MLTQDGLAMAGPSSRHICQNSGSASLVSYLLADLKQLPPSCWKTLVRLFKRKLELLVSMLFTLISTKRTFEEQPQTKKEQ</sequence>
<gene>
    <name evidence="1" type="ORF">TPAB3V08_LOCUS779</name>
</gene>
<proteinExistence type="predicted"/>
<evidence type="ECO:0000313" key="2">
    <source>
        <dbReference type="Proteomes" id="UP001153148"/>
    </source>
</evidence>
<dbReference type="Proteomes" id="UP001153148">
    <property type="component" value="Unassembled WGS sequence"/>
</dbReference>
<protein>
    <submittedName>
        <fullName evidence="1">Uncharacterized protein</fullName>
    </submittedName>
</protein>
<dbReference type="EMBL" id="CAJPIN010000627">
    <property type="protein sequence ID" value="CAG2053730.1"/>
    <property type="molecule type" value="Genomic_DNA"/>
</dbReference>
<reference evidence="1" key="1">
    <citation type="submission" date="2021-03" db="EMBL/GenBank/DDBJ databases">
        <authorList>
            <person name="Tran Van P."/>
        </authorList>
    </citation>
    <scope>NUCLEOTIDE SEQUENCE</scope>
</reference>
<keyword evidence="2" id="KW-1185">Reference proteome</keyword>
<name>A0ABN7NL18_TIMPD</name>